<feature type="domain" description="Thioesterase" evidence="2">
    <location>
        <begin position="17"/>
        <end position="239"/>
    </location>
</feature>
<evidence type="ECO:0000259" key="2">
    <source>
        <dbReference type="Pfam" id="PF00975"/>
    </source>
</evidence>
<dbReference type="Pfam" id="PF00975">
    <property type="entry name" value="Thioesterase"/>
    <property type="match status" value="1"/>
</dbReference>
<evidence type="ECO:0000313" key="4">
    <source>
        <dbReference type="Proteomes" id="UP001596154"/>
    </source>
</evidence>
<dbReference type="EMBL" id="JBHSNY010000006">
    <property type="protein sequence ID" value="MFC5635963.1"/>
    <property type="molecule type" value="Genomic_DNA"/>
</dbReference>
<protein>
    <submittedName>
        <fullName evidence="3">Thioesterase II family protein</fullName>
    </submittedName>
</protein>
<dbReference type="RefSeq" id="WP_381023039.1">
    <property type="nucleotide sequence ID" value="NZ_JBHSNY010000006.1"/>
</dbReference>
<proteinExistence type="inferred from homology"/>
<name>A0ABW0USF6_9ACTN</name>
<sequence length="253" mass="27217">MPVYDLTPKPRGEPCLTLVLLHHAGGSSRGYAPFVPHVPREWRVLGADLPGRLLDRGGRRCHTVRQAVAHLRQVLRPELAGRYAVFGHSMGALLAFELARELEAEGRGPCWLGVSGSPAPRACGAARRAGRLGDWPAHRVLEYVHSLGGTPAGTGGHRALAQLVAHTVRQDFLLVDGYEYVDGPPLRSALSVFGGADDPLAPAHLLDQWSAHARHPLAPHIWPGGHFYLFDHAEEVCARLVAGCRAQLTAGGV</sequence>
<reference evidence="4" key="1">
    <citation type="journal article" date="2019" name="Int. J. Syst. Evol. Microbiol.">
        <title>The Global Catalogue of Microorganisms (GCM) 10K type strain sequencing project: providing services to taxonomists for standard genome sequencing and annotation.</title>
        <authorList>
            <consortium name="The Broad Institute Genomics Platform"/>
            <consortium name="The Broad Institute Genome Sequencing Center for Infectious Disease"/>
            <person name="Wu L."/>
            <person name="Ma J."/>
        </authorList>
    </citation>
    <scope>NUCLEOTIDE SEQUENCE [LARGE SCALE GENOMIC DNA]</scope>
    <source>
        <strain evidence="4">CGMCC 4.7248</strain>
    </source>
</reference>
<dbReference type="InterPro" id="IPR029058">
    <property type="entry name" value="AB_hydrolase_fold"/>
</dbReference>
<comment type="similarity">
    <text evidence="1">Belongs to the thioesterase family.</text>
</comment>
<keyword evidence="4" id="KW-1185">Reference proteome</keyword>
<comment type="caution">
    <text evidence="3">The sequence shown here is derived from an EMBL/GenBank/DDBJ whole genome shotgun (WGS) entry which is preliminary data.</text>
</comment>
<evidence type="ECO:0000313" key="3">
    <source>
        <dbReference type="EMBL" id="MFC5635963.1"/>
    </source>
</evidence>
<organism evidence="3 4">
    <name type="scientific">Streptomyces bullii</name>
    <dbReference type="NCBI Taxonomy" id="349910"/>
    <lineage>
        <taxon>Bacteria</taxon>
        <taxon>Bacillati</taxon>
        <taxon>Actinomycetota</taxon>
        <taxon>Actinomycetes</taxon>
        <taxon>Kitasatosporales</taxon>
        <taxon>Streptomycetaceae</taxon>
        <taxon>Streptomyces</taxon>
    </lineage>
</organism>
<accession>A0ABW0USF6</accession>
<dbReference type="PANTHER" id="PTHR11487">
    <property type="entry name" value="THIOESTERASE"/>
    <property type="match status" value="1"/>
</dbReference>
<dbReference type="Gene3D" id="3.40.50.1820">
    <property type="entry name" value="alpha/beta hydrolase"/>
    <property type="match status" value="1"/>
</dbReference>
<dbReference type="Proteomes" id="UP001596154">
    <property type="component" value="Unassembled WGS sequence"/>
</dbReference>
<dbReference type="InterPro" id="IPR012223">
    <property type="entry name" value="TEII"/>
</dbReference>
<dbReference type="SUPFAM" id="SSF53474">
    <property type="entry name" value="alpha/beta-Hydrolases"/>
    <property type="match status" value="1"/>
</dbReference>
<dbReference type="InterPro" id="IPR001031">
    <property type="entry name" value="Thioesterase"/>
</dbReference>
<gene>
    <name evidence="3" type="ORF">ACFPZJ_19615</name>
</gene>
<dbReference type="PANTHER" id="PTHR11487:SF0">
    <property type="entry name" value="S-ACYL FATTY ACID SYNTHASE THIOESTERASE, MEDIUM CHAIN"/>
    <property type="match status" value="1"/>
</dbReference>
<evidence type="ECO:0000256" key="1">
    <source>
        <dbReference type="ARBA" id="ARBA00007169"/>
    </source>
</evidence>